<organism evidence="1 2">
    <name type="scientific">Candidatus Atelocyanobacterium thalassa isolate SIO64986</name>
    <dbReference type="NCBI Taxonomy" id="1527444"/>
    <lineage>
        <taxon>Bacteria</taxon>
        <taxon>Bacillati</taxon>
        <taxon>Cyanobacteriota</taxon>
        <taxon>Cyanophyceae</taxon>
        <taxon>Oscillatoriophycideae</taxon>
        <taxon>Chroococcales</taxon>
        <taxon>Aphanothecaceae</taxon>
        <taxon>Candidatus Atelocyanobacterium</taxon>
        <taxon>Candidatus Atelocyanobacterium thalassae</taxon>
    </lineage>
</organism>
<dbReference type="AlphaFoldDB" id="A0A086CH36"/>
<protein>
    <submittedName>
        <fullName evidence="1">Uncharacterized protein</fullName>
    </submittedName>
</protein>
<dbReference type="EMBL" id="JPSP01000006">
    <property type="protein sequence ID" value="KFF41500.1"/>
    <property type="molecule type" value="Genomic_DNA"/>
</dbReference>
<sequence>MKVIKNNHLFQRKINITSSNSGNFFTAFSIVIKQTENGILSICKFCFYKGMTLSNNSFSETVFI</sequence>
<comment type="caution">
    <text evidence="1">The sequence shown here is derived from an EMBL/GenBank/DDBJ whole genome shotgun (WGS) entry which is preliminary data.</text>
</comment>
<evidence type="ECO:0000313" key="1">
    <source>
        <dbReference type="EMBL" id="KFF41500.1"/>
    </source>
</evidence>
<accession>A0A086CH36</accession>
<dbReference type="Proteomes" id="UP000028922">
    <property type="component" value="Unassembled WGS sequence"/>
</dbReference>
<name>A0A086CH36_9CHRO</name>
<gene>
    <name evidence="1" type="ORF">ucyna2_00696</name>
</gene>
<evidence type="ECO:0000313" key="2">
    <source>
        <dbReference type="Proteomes" id="UP000028922"/>
    </source>
</evidence>
<proteinExistence type="predicted"/>
<reference evidence="1 2" key="1">
    <citation type="submission" date="2014-08" db="EMBL/GenBank/DDBJ databases">
        <title>Comparative genomics reveals surprising divergence of two closely related strains of uncultivated UCYN-A cyanobacteria.</title>
        <authorList>
            <person name="Bombar D."/>
            <person name="Heller P."/>
            <person name="Sanchez-Baracaldo P."/>
            <person name="Carter B.J."/>
            <person name="Zert J.P."/>
        </authorList>
    </citation>
    <scope>NUCLEOTIDE SEQUENCE [LARGE SCALE GENOMIC DNA]</scope>
</reference>